<dbReference type="EMBL" id="JAENHM010000073">
    <property type="protein sequence ID" value="MBK1841593.1"/>
    <property type="molecule type" value="Genomic_DNA"/>
</dbReference>
<feature type="chain" id="PRO_5046975688" description="DUF3108 domain-containing protein" evidence="1">
    <location>
        <begin position="22"/>
        <end position="227"/>
    </location>
</feature>
<evidence type="ECO:0008006" key="4">
    <source>
        <dbReference type="Google" id="ProtNLM"/>
    </source>
</evidence>
<evidence type="ECO:0000256" key="1">
    <source>
        <dbReference type="SAM" id="SignalP"/>
    </source>
</evidence>
<comment type="caution">
    <text evidence="2">The sequence shown here is derived from an EMBL/GenBank/DDBJ whole genome shotgun (WGS) entry which is preliminary data.</text>
</comment>
<gene>
    <name evidence="2" type="ORF">JHL17_29750</name>
</gene>
<name>A0ABS1FE32_9PROT</name>
<protein>
    <recommendedName>
        <fullName evidence="4">DUF3108 domain-containing protein</fullName>
    </recommendedName>
</protein>
<dbReference type="InterPro" id="IPR045767">
    <property type="entry name" value="DUF6134"/>
</dbReference>
<accession>A0ABS1FE32</accession>
<evidence type="ECO:0000313" key="3">
    <source>
        <dbReference type="Proteomes" id="UP000652760"/>
    </source>
</evidence>
<proteinExistence type="predicted"/>
<sequence>MTEMRTNCATLSVALTKPLMAALVTGALLTGLPGAAAAQGAGGRTLSYRILMGEDPIGSEQVKIEPQGDRTKVTVTATTRVKVLFINFRYDHKREELWTGGVLDSMTATTDDDGTPHKIEMMRDDGGYRLTVDGKAQKAPAGALPLTLWTPDVLKHRELLSVIDAAPYKVAARKVGTETVEAGGKAQEAAHHRIEGDVERDLWYAADGTLLKTRFKRSGYDITYVLK</sequence>
<dbReference type="RefSeq" id="WP_200198227.1">
    <property type="nucleotide sequence ID" value="NZ_JAENHM010000073.1"/>
</dbReference>
<feature type="signal peptide" evidence="1">
    <location>
        <begin position="1"/>
        <end position="21"/>
    </location>
</feature>
<reference evidence="3" key="1">
    <citation type="submission" date="2021-01" db="EMBL/GenBank/DDBJ databases">
        <title>Genome public.</title>
        <authorList>
            <person name="Liu C."/>
            <person name="Sun Q."/>
        </authorList>
    </citation>
    <scope>NUCLEOTIDE SEQUENCE [LARGE SCALE GENOMIC DNA]</scope>
    <source>
        <strain evidence="3">YIM B02556</strain>
    </source>
</reference>
<dbReference type="Pfam" id="PF19630">
    <property type="entry name" value="DUF6134"/>
    <property type="match status" value="1"/>
</dbReference>
<dbReference type="Proteomes" id="UP000652760">
    <property type="component" value="Unassembled WGS sequence"/>
</dbReference>
<keyword evidence="3" id="KW-1185">Reference proteome</keyword>
<evidence type="ECO:0000313" key="2">
    <source>
        <dbReference type="EMBL" id="MBK1841593.1"/>
    </source>
</evidence>
<organism evidence="2 3">
    <name type="scientific">Azospirillum endophyticum</name>
    <dbReference type="NCBI Taxonomy" id="2800326"/>
    <lineage>
        <taxon>Bacteria</taxon>
        <taxon>Pseudomonadati</taxon>
        <taxon>Pseudomonadota</taxon>
        <taxon>Alphaproteobacteria</taxon>
        <taxon>Rhodospirillales</taxon>
        <taxon>Azospirillaceae</taxon>
        <taxon>Azospirillum</taxon>
    </lineage>
</organism>
<keyword evidence="1" id="KW-0732">Signal</keyword>